<dbReference type="EMBL" id="OW240915">
    <property type="protein sequence ID" value="CAH2282401.1"/>
    <property type="molecule type" value="Genomic_DNA"/>
</dbReference>
<dbReference type="GO" id="GO:0008270">
    <property type="term" value="F:zinc ion binding"/>
    <property type="evidence" value="ECO:0007669"/>
    <property type="project" value="UniProtKB-KW"/>
</dbReference>
<feature type="domain" description="C2H2-type" evidence="5">
    <location>
        <begin position="59"/>
        <end position="81"/>
    </location>
</feature>
<evidence type="ECO:0000259" key="5">
    <source>
        <dbReference type="PROSITE" id="PS00028"/>
    </source>
</evidence>
<dbReference type="PROSITE" id="PS00028">
    <property type="entry name" value="ZINC_FINGER_C2H2_1"/>
    <property type="match status" value="1"/>
</dbReference>
<keyword evidence="7" id="KW-1185">Reference proteome</keyword>
<evidence type="ECO:0000256" key="3">
    <source>
        <dbReference type="ARBA" id="ARBA00022833"/>
    </source>
</evidence>
<sequence length="1304" mass="147669">MACYYLVISSTHLSNGHFRSIKGVFRGPLRKTGTTLPGYAEKGKSIANALEDLKANFYCELCDKQYHKHQEFDNHINSYDHAHKQRLKELKQREFARNVASKSWKDEKKQEKALKRLHQLAELRKQPDCVSDDCPIYKTPRLNGPQQTFFKSKDDRIANSRCTVLCKGDSVTSSNITEEKQDILFGRDVLNNGRCCFVGNQTQLPFSNINNVSNRAGVSFCFSKKAPLKLDSSASVFNESTEDGNECSEDLNHKSKQMSVSFGHYAHLEEDATENSMMIDKEQTDKEENVQVYVTANAEIFEDDDHSRIIKEQAEIGQSDVQTHVLQSSEISCQENLKETKLEDFPRSDITSENPETKQCQEKSGILEKCSNKHTVADAILIEQLSQLLSQKCDEPEPSDNSNAEYHDTSNNTVEIQNEYPKVECKEPLNNSAQTIALSCLNVLSKDGNTNLQWPRELVLFTKTEPSISYACNPLYFDFKCSPKNKITKANERVAKNCEVHDQFKNSNEKNASGISVAMANGNDSQSSEGKREEHILKEISEKDYESHSNYSVTKELAQKTNLCNLHDNTTQISTHLDASQNCIFKESCHSGKRKRSFHGQLENRKSVHNRVNCEHNFCSKDSKSTSFKSLNLVNLNTIDNGKDINFYSSEINQCRNLNEIHQHAPSSLVESSSDYSKYSDSESDTNSLRYRRSSQLLSQSNASVHSDSTDSSTWSTCKHGNILRHKTSLRNTLKRQNCITEKLNNEVSSENDCMSHEFEKKQKYKSRNEKHKTCRKSSKNKLSESPLCSKYVRNVHRSKKRYRSSRNDQIPEGSQVKQINRCEDVNFTCNNLCDFSKERTVGSLKSVQKQGTFNKSETKETSYKCYSEKVVSLTDNGTENTSEKIVKHIIVNEKKTLIAELLLERGHSTKQGEKEIASREYSEGCSMKLKNHSQRYFSVQFPQSVHDTAALPNVSASHEGNLHYDTSQMQENRTRNGKLETSKSYEVAVSTNLNHCVFEDIIHIGRECRTLKTEHPVSLGEQSRQLINEVQPFMQNSDPTPFKLNCDLPSVRHSGGIDSPETKEHKRLGLHDVNMKSSPLEGNGKCYYDSTMQDFNVVNNHPRSYHKSASPPIAQPPITFSPDEVDKYRLLQLQAQQHMQKQLLSKHFKALPNNGPSVYSTAQAIQPVTVQQHPSITTIHHALMQRYAVTASMHSHVNHLPLTHLNHFPQSQFPPITLSSLTPTLFQPHPTFLAGHPLHLVSATAIHPAHLTIQAIPHTALVPAIFTPHPNVGVHPAIQLNPFIHPLFQGHDFHLHSGPNQSH</sequence>
<keyword evidence="2" id="KW-0863">Zinc-finger</keyword>
<dbReference type="InterPro" id="IPR013087">
    <property type="entry name" value="Znf_C2H2_type"/>
</dbReference>
<dbReference type="SUPFAM" id="SSF57667">
    <property type="entry name" value="beta-beta-alpha zinc fingers"/>
    <property type="match status" value="1"/>
</dbReference>
<evidence type="ECO:0000256" key="1">
    <source>
        <dbReference type="ARBA" id="ARBA00022723"/>
    </source>
</evidence>
<evidence type="ECO:0000313" key="7">
    <source>
        <dbReference type="Proteomes" id="UP001295444"/>
    </source>
</evidence>
<reference evidence="6" key="1">
    <citation type="submission" date="2022-03" db="EMBL/GenBank/DDBJ databases">
        <authorList>
            <person name="Alioto T."/>
            <person name="Alioto T."/>
            <person name="Gomez Garrido J."/>
        </authorList>
    </citation>
    <scope>NUCLEOTIDE SEQUENCE</scope>
</reference>
<feature type="compositionally biased region" description="Basic residues" evidence="4">
    <location>
        <begin position="763"/>
        <end position="779"/>
    </location>
</feature>
<dbReference type="InterPro" id="IPR052445">
    <property type="entry name" value="ZnF-G_patch_domain"/>
</dbReference>
<evidence type="ECO:0000313" key="6">
    <source>
        <dbReference type="EMBL" id="CAH2282401.1"/>
    </source>
</evidence>
<dbReference type="Proteomes" id="UP001295444">
    <property type="component" value="Chromosome 04"/>
</dbReference>
<dbReference type="PANTHER" id="PTHR17614">
    <property type="entry name" value="ZINC FINGER-CONTAINING"/>
    <property type="match status" value="1"/>
</dbReference>
<dbReference type="PANTHER" id="PTHR17614:SF12">
    <property type="entry name" value="ZINC FINGER PROTEIN 804B"/>
    <property type="match status" value="1"/>
</dbReference>
<accession>A0AAD1RW44</accession>
<protein>
    <submittedName>
        <fullName evidence="6">Zinc finger 804B</fullName>
    </submittedName>
</protein>
<feature type="compositionally biased region" description="Polar residues" evidence="4">
    <location>
        <begin position="399"/>
        <end position="411"/>
    </location>
</feature>
<feature type="region of interest" description="Disordered" evidence="4">
    <location>
        <begin position="392"/>
        <end position="411"/>
    </location>
</feature>
<keyword evidence="3" id="KW-0862">Zinc</keyword>
<keyword evidence="1" id="KW-0479">Metal-binding</keyword>
<feature type="region of interest" description="Disordered" evidence="4">
    <location>
        <begin position="669"/>
        <end position="716"/>
    </location>
</feature>
<gene>
    <name evidence="6" type="ORF">PECUL_23A037963</name>
</gene>
<proteinExistence type="predicted"/>
<organism evidence="6 7">
    <name type="scientific">Pelobates cultripes</name>
    <name type="common">Western spadefoot toad</name>
    <dbReference type="NCBI Taxonomy" id="61616"/>
    <lineage>
        <taxon>Eukaryota</taxon>
        <taxon>Metazoa</taxon>
        <taxon>Chordata</taxon>
        <taxon>Craniata</taxon>
        <taxon>Vertebrata</taxon>
        <taxon>Euteleostomi</taxon>
        <taxon>Amphibia</taxon>
        <taxon>Batrachia</taxon>
        <taxon>Anura</taxon>
        <taxon>Pelobatoidea</taxon>
        <taxon>Pelobatidae</taxon>
        <taxon>Pelobates</taxon>
    </lineage>
</organism>
<feature type="region of interest" description="Disordered" evidence="4">
    <location>
        <begin position="755"/>
        <end position="779"/>
    </location>
</feature>
<feature type="compositionally biased region" description="Low complexity" evidence="4">
    <location>
        <begin position="669"/>
        <end position="679"/>
    </location>
</feature>
<evidence type="ECO:0000256" key="2">
    <source>
        <dbReference type="ARBA" id="ARBA00022771"/>
    </source>
</evidence>
<dbReference type="InterPro" id="IPR036236">
    <property type="entry name" value="Znf_C2H2_sf"/>
</dbReference>
<evidence type="ECO:0000256" key="4">
    <source>
        <dbReference type="SAM" id="MobiDB-lite"/>
    </source>
</evidence>
<name>A0AAD1RW44_PELCU</name>
<dbReference type="GO" id="GO:0005634">
    <property type="term" value="C:nucleus"/>
    <property type="evidence" value="ECO:0007669"/>
    <property type="project" value="TreeGrafter"/>
</dbReference>